<protein>
    <submittedName>
        <fullName evidence="1">Uncharacterized protein</fullName>
    </submittedName>
</protein>
<gene>
    <name evidence="1" type="ORF">UFOVP681_43</name>
</gene>
<organism evidence="1">
    <name type="scientific">uncultured Caudovirales phage</name>
    <dbReference type="NCBI Taxonomy" id="2100421"/>
    <lineage>
        <taxon>Viruses</taxon>
        <taxon>Duplodnaviria</taxon>
        <taxon>Heunggongvirae</taxon>
        <taxon>Uroviricota</taxon>
        <taxon>Caudoviricetes</taxon>
        <taxon>Peduoviridae</taxon>
        <taxon>Maltschvirus</taxon>
        <taxon>Maltschvirus maltsch</taxon>
    </lineage>
</organism>
<dbReference type="EMBL" id="LR796657">
    <property type="protein sequence ID" value="CAB4157751.1"/>
    <property type="molecule type" value="Genomic_DNA"/>
</dbReference>
<name>A0A6J5NJX7_9CAUD</name>
<proteinExistence type="predicted"/>
<sequence>MICRSKPEKECLRIGASGAEPSHKQKLETIIDVHELKGYMLHLHREGRLDDAARADISSRLADLEAFYGRKFS</sequence>
<accession>A0A6J5NJX7</accession>
<reference evidence="1" key="1">
    <citation type="submission" date="2020-04" db="EMBL/GenBank/DDBJ databases">
        <authorList>
            <person name="Chiriac C."/>
            <person name="Salcher M."/>
            <person name="Ghai R."/>
            <person name="Kavagutti S V."/>
        </authorList>
    </citation>
    <scope>NUCLEOTIDE SEQUENCE</scope>
</reference>
<evidence type="ECO:0000313" key="1">
    <source>
        <dbReference type="EMBL" id="CAB4157751.1"/>
    </source>
</evidence>